<dbReference type="RefSeq" id="WP_136393580.1">
    <property type="nucleotide sequence ID" value="NZ_SSND01000001.1"/>
</dbReference>
<dbReference type="GO" id="GO:0006865">
    <property type="term" value="P:amino acid transport"/>
    <property type="evidence" value="ECO:0007669"/>
    <property type="project" value="UniProtKB-KW"/>
</dbReference>
<feature type="transmembrane region" description="Helical" evidence="9">
    <location>
        <begin position="202"/>
        <end position="226"/>
    </location>
</feature>
<feature type="transmembrane region" description="Helical" evidence="9">
    <location>
        <begin position="247"/>
        <end position="270"/>
    </location>
</feature>
<reference evidence="11 12" key="1">
    <citation type="submission" date="2019-04" db="EMBL/GenBank/DDBJ databases">
        <title>Draft genome sequence of Gemmobacter aestuarii sp. nov.</title>
        <authorList>
            <person name="Hameed A."/>
            <person name="Lin S.-Y."/>
            <person name="Shahina M."/>
            <person name="Lai W.-A."/>
            <person name="Young C.-C."/>
        </authorList>
    </citation>
    <scope>NUCLEOTIDE SEQUENCE [LARGE SCALE GENOMIC DNA]</scope>
    <source>
        <strain evidence="11 12">CC-PW-75</strain>
    </source>
</reference>
<keyword evidence="7 9" id="KW-1133">Transmembrane helix</keyword>
<dbReference type="InterPro" id="IPR035906">
    <property type="entry name" value="MetI-like_sf"/>
</dbReference>
<evidence type="ECO:0000259" key="10">
    <source>
        <dbReference type="PROSITE" id="PS50928"/>
    </source>
</evidence>
<name>A0A4S3MSU1_9RHOB</name>
<evidence type="ECO:0000256" key="2">
    <source>
        <dbReference type="ARBA" id="ARBA00010072"/>
    </source>
</evidence>
<dbReference type="PANTHER" id="PTHR30614">
    <property type="entry name" value="MEMBRANE COMPONENT OF AMINO ACID ABC TRANSPORTER"/>
    <property type="match status" value="1"/>
</dbReference>
<dbReference type="PANTHER" id="PTHR30614:SF37">
    <property type="entry name" value="AMINO-ACID ABC TRANSPORTER PERMEASE PROTEIN YHDX-RELATED"/>
    <property type="match status" value="1"/>
</dbReference>
<dbReference type="GO" id="GO:0043190">
    <property type="term" value="C:ATP-binding cassette (ABC) transporter complex"/>
    <property type="evidence" value="ECO:0007669"/>
    <property type="project" value="InterPro"/>
</dbReference>
<dbReference type="AlphaFoldDB" id="A0A4S3MSU1"/>
<dbReference type="InterPro" id="IPR043429">
    <property type="entry name" value="ArtM/GltK/GlnP/TcyL/YhdX-like"/>
</dbReference>
<organism evidence="11 12">
    <name type="scientific">Aliigemmobacter aestuarii</name>
    <dbReference type="NCBI Taxonomy" id="1445661"/>
    <lineage>
        <taxon>Bacteria</taxon>
        <taxon>Pseudomonadati</taxon>
        <taxon>Pseudomonadota</taxon>
        <taxon>Alphaproteobacteria</taxon>
        <taxon>Rhodobacterales</taxon>
        <taxon>Paracoccaceae</taxon>
        <taxon>Aliigemmobacter</taxon>
    </lineage>
</organism>
<feature type="domain" description="ABC transmembrane type-1" evidence="10">
    <location>
        <begin position="94"/>
        <end position="410"/>
    </location>
</feature>
<dbReference type="PROSITE" id="PS50928">
    <property type="entry name" value="ABC_TM1"/>
    <property type="match status" value="1"/>
</dbReference>
<evidence type="ECO:0000256" key="8">
    <source>
        <dbReference type="ARBA" id="ARBA00023136"/>
    </source>
</evidence>
<evidence type="ECO:0000256" key="7">
    <source>
        <dbReference type="ARBA" id="ARBA00022989"/>
    </source>
</evidence>
<feature type="transmembrane region" description="Helical" evidence="9">
    <location>
        <begin position="391"/>
        <end position="413"/>
    </location>
</feature>
<dbReference type="Proteomes" id="UP000309450">
    <property type="component" value="Unassembled WGS sequence"/>
</dbReference>
<proteinExistence type="inferred from homology"/>
<keyword evidence="8 9" id="KW-0472">Membrane</keyword>
<keyword evidence="12" id="KW-1185">Reference proteome</keyword>
<dbReference type="Gene3D" id="1.10.3720.10">
    <property type="entry name" value="MetI-like"/>
    <property type="match status" value="1"/>
</dbReference>
<dbReference type="EMBL" id="SSND01000001">
    <property type="protein sequence ID" value="THD85204.1"/>
    <property type="molecule type" value="Genomic_DNA"/>
</dbReference>
<evidence type="ECO:0000256" key="3">
    <source>
        <dbReference type="ARBA" id="ARBA00022448"/>
    </source>
</evidence>
<keyword evidence="5 9" id="KW-0812">Transmembrane</keyword>
<dbReference type="NCBIfam" id="TIGR01726">
    <property type="entry name" value="HEQRo_perm_3TM"/>
    <property type="match status" value="1"/>
</dbReference>
<comment type="subcellular location">
    <subcellularLocation>
        <location evidence="1">Cell inner membrane</location>
        <topology evidence="1">Multi-pass membrane protein</topology>
    </subcellularLocation>
    <subcellularLocation>
        <location evidence="9">Cell membrane</location>
        <topology evidence="9">Multi-pass membrane protein</topology>
    </subcellularLocation>
</comment>
<sequence length="422" mass="46183">MANVHDVPKDTFRLSMLLYDTRYRSLTIQVVIFMLFMAGIAWLIDNTVDNLRALGKDPVFDYSFLGNRAGYDISQRLIEYTNDSTHARAMLVGLLNTLLVSVLGCIAATILGVFAGVLRLSKSWIVARLMTVYVEVTRNVPLLLWILLVYAVFTEAMPAPNAFRPNAEGVAGASMILGDSVAITNRYTAIPNPMYVRDLGTISLGIVHISVNFLVLVAIIAGSIWANRRILAHAAAVQEATGVRPTTWWKSLLTLFGPVVAFLWFMGFHLEYPELKGFNFAGGINVTNSLMALWLALTLYTAAFIAEIVRAGIQAISKGQTEAAFALGLRPGRTMSLVILPQALRVIIPPLISQYLNLTKNSSLAIAVGYLDLRGTLGGITLNQTGRELEAILLMAGIYLTISLIISGAMNVYNKSVKLKER</sequence>
<dbReference type="OrthoDB" id="9808531at2"/>
<dbReference type="Pfam" id="PF00528">
    <property type="entry name" value="BPD_transp_1"/>
    <property type="match status" value="1"/>
</dbReference>
<protein>
    <submittedName>
        <fullName evidence="11">ABC transporter permease subunit</fullName>
    </submittedName>
</protein>
<dbReference type="SUPFAM" id="SSF161098">
    <property type="entry name" value="MetI-like"/>
    <property type="match status" value="2"/>
</dbReference>
<keyword evidence="3 9" id="KW-0813">Transport</keyword>
<feature type="transmembrane region" description="Helical" evidence="9">
    <location>
        <begin position="290"/>
        <end position="313"/>
    </location>
</feature>
<evidence type="ECO:0000313" key="11">
    <source>
        <dbReference type="EMBL" id="THD85204.1"/>
    </source>
</evidence>
<feature type="transmembrane region" description="Helical" evidence="9">
    <location>
        <begin position="98"/>
        <end position="120"/>
    </location>
</feature>
<evidence type="ECO:0000256" key="5">
    <source>
        <dbReference type="ARBA" id="ARBA00022692"/>
    </source>
</evidence>
<dbReference type="InterPro" id="IPR000515">
    <property type="entry name" value="MetI-like"/>
</dbReference>
<evidence type="ECO:0000256" key="4">
    <source>
        <dbReference type="ARBA" id="ARBA00022475"/>
    </source>
</evidence>
<evidence type="ECO:0000313" key="12">
    <source>
        <dbReference type="Proteomes" id="UP000309450"/>
    </source>
</evidence>
<keyword evidence="6" id="KW-0029">Amino-acid transport</keyword>
<evidence type="ECO:0000256" key="9">
    <source>
        <dbReference type="RuleBase" id="RU363032"/>
    </source>
</evidence>
<dbReference type="InterPro" id="IPR010065">
    <property type="entry name" value="AA_ABC_transptr_permease_3TM"/>
</dbReference>
<accession>A0A4S3MSU1</accession>
<feature type="transmembrane region" description="Helical" evidence="9">
    <location>
        <begin position="132"/>
        <end position="153"/>
    </location>
</feature>
<evidence type="ECO:0000256" key="1">
    <source>
        <dbReference type="ARBA" id="ARBA00004429"/>
    </source>
</evidence>
<feature type="transmembrane region" description="Helical" evidence="9">
    <location>
        <begin position="23"/>
        <end position="44"/>
    </location>
</feature>
<dbReference type="GO" id="GO:0022857">
    <property type="term" value="F:transmembrane transporter activity"/>
    <property type="evidence" value="ECO:0007669"/>
    <property type="project" value="InterPro"/>
</dbReference>
<comment type="caution">
    <text evidence="11">The sequence shown here is derived from an EMBL/GenBank/DDBJ whole genome shotgun (WGS) entry which is preliminary data.</text>
</comment>
<comment type="similarity">
    <text evidence="2">Belongs to the binding-protein-dependent transport system permease family. HisMQ subfamily.</text>
</comment>
<dbReference type="CDD" id="cd06261">
    <property type="entry name" value="TM_PBP2"/>
    <property type="match status" value="2"/>
</dbReference>
<keyword evidence="4" id="KW-1003">Cell membrane</keyword>
<gene>
    <name evidence="11" type="ORF">E7811_05730</name>
</gene>
<evidence type="ECO:0000256" key="6">
    <source>
        <dbReference type="ARBA" id="ARBA00022970"/>
    </source>
</evidence>